<dbReference type="InterPro" id="IPR012318">
    <property type="entry name" value="HTH_CRP"/>
</dbReference>
<keyword evidence="3" id="KW-1185">Reference proteome</keyword>
<name>A0A0F3IV88_9PROT</name>
<evidence type="ECO:0000259" key="1">
    <source>
        <dbReference type="PROSITE" id="PS51063"/>
    </source>
</evidence>
<dbReference type="Proteomes" id="UP000033774">
    <property type="component" value="Unassembled WGS sequence"/>
</dbReference>
<accession>A0A0F3IV88</accession>
<proteinExistence type="predicted"/>
<sequence length="180" mass="19726">MVSQMLADGRRQILDILGPGRLLHASVTDVADSTAETLSPTHLERRKLLDPLASSELVEAVLLMLRRAQHHATLLGRKTALERVAYAVLDLADQFGARVRGLAYAEVIFRLHLTRNDLADWMGLTGETVSRCLNALKRQEIIGFDTPEIILIKNLKTLEAAAGGDRPSLVARGTHPATHP</sequence>
<dbReference type="AlphaFoldDB" id="A0A0F3IV88"/>
<feature type="domain" description="HTH crp-type" evidence="1">
    <location>
        <begin position="78"/>
        <end position="156"/>
    </location>
</feature>
<organism evidence="2 3">
    <name type="scientific">Elstera litoralis</name>
    <dbReference type="NCBI Taxonomy" id="552518"/>
    <lineage>
        <taxon>Bacteria</taxon>
        <taxon>Pseudomonadati</taxon>
        <taxon>Pseudomonadota</taxon>
        <taxon>Alphaproteobacteria</taxon>
        <taxon>Rhodospirillales</taxon>
        <taxon>Rhodospirillaceae</taxon>
        <taxon>Elstera</taxon>
    </lineage>
</organism>
<dbReference type="Gene3D" id="2.60.120.10">
    <property type="entry name" value="Jelly Rolls"/>
    <property type="match status" value="1"/>
</dbReference>
<comment type="caution">
    <text evidence="2">The sequence shown here is derived from an EMBL/GenBank/DDBJ whole genome shotgun (WGS) entry which is preliminary data.</text>
</comment>
<dbReference type="SUPFAM" id="SSF46785">
    <property type="entry name" value="Winged helix' DNA-binding domain"/>
    <property type="match status" value="1"/>
</dbReference>
<dbReference type="SMART" id="SM00419">
    <property type="entry name" value="HTH_CRP"/>
    <property type="match status" value="1"/>
</dbReference>
<dbReference type="GO" id="GO:0003677">
    <property type="term" value="F:DNA binding"/>
    <property type="evidence" value="ECO:0007669"/>
    <property type="project" value="InterPro"/>
</dbReference>
<dbReference type="PRINTS" id="PR00034">
    <property type="entry name" value="HTHCRP"/>
</dbReference>
<gene>
    <name evidence="2" type="ORF">VZ95_04605</name>
</gene>
<dbReference type="GO" id="GO:0006355">
    <property type="term" value="P:regulation of DNA-templated transcription"/>
    <property type="evidence" value="ECO:0007669"/>
    <property type="project" value="InterPro"/>
</dbReference>
<dbReference type="InterPro" id="IPR036390">
    <property type="entry name" value="WH_DNA-bd_sf"/>
</dbReference>
<protein>
    <recommendedName>
        <fullName evidence="1">HTH crp-type domain-containing protein</fullName>
    </recommendedName>
</protein>
<dbReference type="InterPro" id="IPR014710">
    <property type="entry name" value="RmlC-like_jellyroll"/>
</dbReference>
<evidence type="ECO:0000313" key="2">
    <source>
        <dbReference type="EMBL" id="KJV10478.1"/>
    </source>
</evidence>
<dbReference type="PROSITE" id="PS51063">
    <property type="entry name" value="HTH_CRP_2"/>
    <property type="match status" value="1"/>
</dbReference>
<evidence type="ECO:0000313" key="3">
    <source>
        <dbReference type="Proteomes" id="UP000033774"/>
    </source>
</evidence>
<dbReference type="Pfam" id="PF13545">
    <property type="entry name" value="HTH_Crp_2"/>
    <property type="match status" value="1"/>
</dbReference>
<dbReference type="EMBL" id="LAJY01000090">
    <property type="protein sequence ID" value="KJV10478.1"/>
    <property type="molecule type" value="Genomic_DNA"/>
</dbReference>
<reference evidence="2 3" key="1">
    <citation type="submission" date="2015-03" db="EMBL/GenBank/DDBJ databases">
        <title>Draft genome sequence of Elstera litoralis.</title>
        <authorList>
            <person name="Rahalkar M.C."/>
            <person name="Dhakephalkar P.K."/>
            <person name="Pore S.D."/>
            <person name="Arora P."/>
            <person name="Kapse N.G."/>
            <person name="Pandit P.S."/>
        </authorList>
    </citation>
    <scope>NUCLEOTIDE SEQUENCE [LARGE SCALE GENOMIC DNA]</scope>
    <source>
        <strain evidence="2 3">Dia-1</strain>
    </source>
</reference>